<dbReference type="OrthoDB" id="9783154at2"/>
<feature type="domain" description="Sulfatase N-terminal" evidence="3">
    <location>
        <begin position="32"/>
        <end position="364"/>
    </location>
</feature>
<name>A6DG79_9BACT</name>
<dbReference type="STRING" id="313628.LNTAR_22439"/>
<dbReference type="InterPro" id="IPR000917">
    <property type="entry name" value="Sulfatase_N"/>
</dbReference>
<evidence type="ECO:0000259" key="3">
    <source>
        <dbReference type="Pfam" id="PF00884"/>
    </source>
</evidence>
<reference evidence="4 5" key="1">
    <citation type="journal article" date="2010" name="J. Bacteriol.">
        <title>Genome sequence of Lentisphaera araneosa HTCC2155T, the type species of the order Lentisphaerales in the phylum Lentisphaerae.</title>
        <authorList>
            <person name="Thrash J.C."/>
            <person name="Cho J.C."/>
            <person name="Vergin K.L."/>
            <person name="Morris R.M."/>
            <person name="Giovannoni S.J."/>
        </authorList>
    </citation>
    <scope>NUCLEOTIDE SEQUENCE [LARGE SCALE GENOMIC DNA]</scope>
    <source>
        <strain evidence="4 5">HTCC2155</strain>
    </source>
</reference>
<dbReference type="AlphaFoldDB" id="A6DG79"/>
<dbReference type="InterPro" id="IPR017850">
    <property type="entry name" value="Alkaline_phosphatase_core_sf"/>
</dbReference>
<dbReference type="GO" id="GO:0004065">
    <property type="term" value="F:arylsulfatase activity"/>
    <property type="evidence" value="ECO:0007669"/>
    <property type="project" value="TreeGrafter"/>
</dbReference>
<keyword evidence="5" id="KW-1185">Reference proteome</keyword>
<dbReference type="Pfam" id="PF00884">
    <property type="entry name" value="Sulfatase"/>
    <property type="match status" value="1"/>
</dbReference>
<dbReference type="InterPro" id="IPR050738">
    <property type="entry name" value="Sulfatase"/>
</dbReference>
<dbReference type="SUPFAM" id="SSF53649">
    <property type="entry name" value="Alkaline phosphatase-like"/>
    <property type="match status" value="1"/>
</dbReference>
<evidence type="ECO:0000256" key="2">
    <source>
        <dbReference type="ARBA" id="ARBA00022801"/>
    </source>
</evidence>
<sequence length="486" mass="55405">MKLLTYSRISLKLICTIALFTCNLISKEQERPNFIFLMADDLGYGDTGFNGNKIIKTPHLDNMAKEGARFTHFYSIGPVCAPTRGSALTGRHYMRYGMMDVNVGKLPHQEITIARLCKQQGYTTGHFGKWHLGTLSKIESPRHKNPAKDFAPPWERDYDDAFATEISVPTWDPAAGRYPKHDSPYWHNGQKVTDNLLGDDSRVIMDRAIPFIRKAVTDKKSFMTTIWFHTPHSPVVAGPEYLKMYEGYKEGEQHYYGCITAMDEQIGRLREELRKLNVDQNTIIWFCSDNGPEGRGNPKKKYDAYHGAFYGTAGKLRGRKRSLYNGGVCVPALVSWPGKIDAGKVINTPCSTLDYLESTLAQMNVKYPDSRPLDGENIIPILLGKTNKRNKPIIFASKISSPKTSIIQGDYKFCSNLDGKNKDELYHLHDDFSESKNIIKNHQERSITMKKMIYQWLESCNKSFHGNDYKEKYEVQGSFLKYNQAN</sequence>
<dbReference type="EMBL" id="ABCK01000002">
    <property type="protein sequence ID" value="EDM29196.1"/>
    <property type="molecule type" value="Genomic_DNA"/>
</dbReference>
<dbReference type="RefSeq" id="WP_007276926.1">
    <property type="nucleotide sequence ID" value="NZ_ABCK01000002.1"/>
</dbReference>
<comment type="caution">
    <text evidence="4">The sequence shown here is derived from an EMBL/GenBank/DDBJ whole genome shotgun (WGS) entry which is preliminary data.</text>
</comment>
<dbReference type="eggNOG" id="COG3119">
    <property type="taxonomic scope" value="Bacteria"/>
</dbReference>
<organism evidence="4 5">
    <name type="scientific">Lentisphaera araneosa HTCC2155</name>
    <dbReference type="NCBI Taxonomy" id="313628"/>
    <lineage>
        <taxon>Bacteria</taxon>
        <taxon>Pseudomonadati</taxon>
        <taxon>Lentisphaerota</taxon>
        <taxon>Lentisphaeria</taxon>
        <taxon>Lentisphaerales</taxon>
        <taxon>Lentisphaeraceae</taxon>
        <taxon>Lentisphaera</taxon>
    </lineage>
</organism>
<gene>
    <name evidence="4" type="ORF">LNTAR_22439</name>
</gene>
<evidence type="ECO:0000313" key="4">
    <source>
        <dbReference type="EMBL" id="EDM29196.1"/>
    </source>
</evidence>
<dbReference type="PANTHER" id="PTHR42693:SF53">
    <property type="entry name" value="ENDO-4-O-SULFATASE"/>
    <property type="match status" value="1"/>
</dbReference>
<comment type="similarity">
    <text evidence="1">Belongs to the sulfatase family.</text>
</comment>
<keyword evidence="2" id="KW-0378">Hydrolase</keyword>
<dbReference type="Proteomes" id="UP000004947">
    <property type="component" value="Unassembled WGS sequence"/>
</dbReference>
<dbReference type="PANTHER" id="PTHR42693">
    <property type="entry name" value="ARYLSULFATASE FAMILY MEMBER"/>
    <property type="match status" value="1"/>
</dbReference>
<dbReference type="Gene3D" id="3.30.1120.10">
    <property type="match status" value="1"/>
</dbReference>
<protein>
    <submittedName>
        <fullName evidence="4">N-acetylgalactosamine 6-sulfatase (GALNS)</fullName>
    </submittedName>
</protein>
<evidence type="ECO:0000313" key="5">
    <source>
        <dbReference type="Proteomes" id="UP000004947"/>
    </source>
</evidence>
<proteinExistence type="inferred from homology"/>
<evidence type="ECO:0000256" key="1">
    <source>
        <dbReference type="ARBA" id="ARBA00008779"/>
    </source>
</evidence>
<dbReference type="Gene3D" id="3.40.720.10">
    <property type="entry name" value="Alkaline Phosphatase, subunit A"/>
    <property type="match status" value="1"/>
</dbReference>
<accession>A6DG79</accession>